<dbReference type="InParanoid" id="I7MMY0"/>
<evidence type="ECO:0000313" key="4">
    <source>
        <dbReference type="Proteomes" id="UP000009168"/>
    </source>
</evidence>
<feature type="region of interest" description="Disordered" evidence="2">
    <location>
        <begin position="1034"/>
        <end position="1055"/>
    </location>
</feature>
<gene>
    <name evidence="3" type="ORF">TTHERM_00647260</name>
</gene>
<feature type="region of interest" description="Disordered" evidence="2">
    <location>
        <begin position="1"/>
        <end position="20"/>
    </location>
</feature>
<feature type="region of interest" description="Disordered" evidence="2">
    <location>
        <begin position="1843"/>
        <end position="1864"/>
    </location>
</feature>
<dbReference type="KEGG" id="tet:TTHERM_00647260"/>
<keyword evidence="4" id="KW-1185">Reference proteome</keyword>
<protein>
    <submittedName>
        <fullName evidence="3">Uncharacterized protein</fullName>
    </submittedName>
</protein>
<feature type="region of interest" description="Disordered" evidence="2">
    <location>
        <begin position="1747"/>
        <end position="1774"/>
    </location>
</feature>
<feature type="compositionally biased region" description="Polar residues" evidence="2">
    <location>
        <begin position="895"/>
        <end position="913"/>
    </location>
</feature>
<feature type="compositionally biased region" description="Low complexity" evidence="2">
    <location>
        <begin position="1036"/>
        <end position="1048"/>
    </location>
</feature>
<feature type="region of interest" description="Disordered" evidence="2">
    <location>
        <begin position="874"/>
        <end position="913"/>
    </location>
</feature>
<reference evidence="4" key="1">
    <citation type="journal article" date="2006" name="PLoS Biol.">
        <title>Macronuclear genome sequence of the ciliate Tetrahymena thermophila, a model eukaryote.</title>
        <authorList>
            <person name="Eisen J.A."/>
            <person name="Coyne R.S."/>
            <person name="Wu M."/>
            <person name="Wu D."/>
            <person name="Thiagarajan M."/>
            <person name="Wortman J.R."/>
            <person name="Badger J.H."/>
            <person name="Ren Q."/>
            <person name="Amedeo P."/>
            <person name="Jones K.M."/>
            <person name="Tallon L.J."/>
            <person name="Delcher A.L."/>
            <person name="Salzberg S.L."/>
            <person name="Silva J.C."/>
            <person name="Haas B.J."/>
            <person name="Majoros W.H."/>
            <person name="Farzad M."/>
            <person name="Carlton J.M."/>
            <person name="Smith R.K. Jr."/>
            <person name="Garg J."/>
            <person name="Pearlman R.E."/>
            <person name="Karrer K.M."/>
            <person name="Sun L."/>
            <person name="Manning G."/>
            <person name="Elde N.C."/>
            <person name="Turkewitz A.P."/>
            <person name="Asai D.J."/>
            <person name="Wilkes D.E."/>
            <person name="Wang Y."/>
            <person name="Cai H."/>
            <person name="Collins K."/>
            <person name="Stewart B.A."/>
            <person name="Lee S.R."/>
            <person name="Wilamowska K."/>
            <person name="Weinberg Z."/>
            <person name="Ruzzo W.L."/>
            <person name="Wloga D."/>
            <person name="Gaertig J."/>
            <person name="Frankel J."/>
            <person name="Tsao C.-C."/>
            <person name="Gorovsky M.A."/>
            <person name="Keeling P.J."/>
            <person name="Waller R.F."/>
            <person name="Patron N.J."/>
            <person name="Cherry J.M."/>
            <person name="Stover N.A."/>
            <person name="Krieger C.J."/>
            <person name="del Toro C."/>
            <person name="Ryder H.F."/>
            <person name="Williamson S.C."/>
            <person name="Barbeau R.A."/>
            <person name="Hamilton E.P."/>
            <person name="Orias E."/>
        </authorList>
    </citation>
    <scope>NUCLEOTIDE SEQUENCE [LARGE SCALE GENOMIC DNA]</scope>
    <source>
        <strain evidence="4">SB210</strain>
    </source>
</reference>
<feature type="compositionally biased region" description="Low complexity" evidence="2">
    <location>
        <begin position="1294"/>
        <end position="1305"/>
    </location>
</feature>
<feature type="compositionally biased region" description="Polar residues" evidence="2">
    <location>
        <begin position="589"/>
        <end position="600"/>
    </location>
</feature>
<evidence type="ECO:0000256" key="1">
    <source>
        <dbReference type="SAM" id="Coils"/>
    </source>
</evidence>
<feature type="compositionally biased region" description="Basic and acidic residues" evidence="2">
    <location>
        <begin position="1649"/>
        <end position="1664"/>
    </location>
</feature>
<feature type="region of interest" description="Disordered" evidence="2">
    <location>
        <begin position="579"/>
        <end position="600"/>
    </location>
</feature>
<sequence>MLNKATQQLPNMGDDQTPSEVTSIYSIHQSNCIQIQTPAAAIQPLMIPTQIPLDPIQRIKSKNSRSVTPDVIQVPTLVSSIEHIQNLKKSSNNIAINQINGGLIQKQPNTPNYNNSDNNQKQDIQKIGSLNQQFVVGINVSNNFKNNNQNSPRQASIGVTPIVHRRAVSNNSINSMENSQLRNITPIQSQNTYIPFLNSQLQLQNSNLNVSMNSQQQNTQQQVQNKAQLAPIQTIIQPPTFATALTLSGQLNERNYTPPSKISFSKLQSTGATDIYQNNEYRSTSLNQTRSQLLNIKISQYGKVMNAKDEKDIPQNPLKKITQKPLLNKTSSGYIDTQASTQLANISPIGNMVPPMLPIAPTSIKNIQLNRINNHQPQVYQNQQAQPQYFQIQSSQSVSPLRQNNKSFEREKTDSPEKLFTTIKPYISITNSAEFKPIQKVVINIPPNHPMNHQYQLSQQKQNQTQIEYPTILSQQNLQDQQAMQILQNNTSKSNSQQQQIPNNSFGLAFNYNSNIIASNYTSNTNQKPQIINSSPAAALATQQINFQQLNSTPQTLLTSTNQKVASLNSLNCFQSSNQLNDNAPAESKYNQSEQDDTNSSKIKAIVKPSFTTKKEQIEQLLYSNDSPLASNNNILQTPEKKINLQNINQQYEEKNNILANNVYQLNNTSITTQNINNVSAEIKNQTNLSPSKQEVVSSTSGYKNAQIQLRNTVDQLKNIIKQPQTQNNAQLNSSNTAQFNQLAEDSSIKANVSLDPVNQKKEIYQKRLLTINTQIEEIKKKNEDSTKNIGITINDLLRNEAIIEKQLSEYKEHQNQVGQKLLELDERIQKQVDKNNDQYLHEGNNFDQNTNFKNDSNNILDQKSIANQDRVIEEEQNQDDCDAIKKSSKDSKNRSQSPNKNEEITNQNMLLNSNSFGEPLNIKETNSFLEKSQPQLYFAQNKQSKEQTISNLFNSLSNGIHNLPETSSYVLTSDQVQNNLMASQSDQLKKKENSIVEQLMLGSRSQSQNEEQLLRQSTQQNANTINLNSILRKQNSSNSNSPAKSNNGTSPLRRLKNDLRKSISEMQGKKASSPLYKIKQNSIKNITENDISSSEVNQRSSLVLFKTDINSTSQLFSQASSENVDYLNHNLNNQNDNIISKNPQAMLSSQNSNQLFTIPESKQNNESNQKQSHQSNTLNFNNSLIQTKQSKTNSNQDKNNLVQKVVSSRESIIKQFQNLSNIQNKQSSPISKINTNTDQDKSISEDKSFNQDKSFTAEKLPKTNKNTQSTINEQPNISASSHLKRPNNTTYSNQQLQNKQFVQQKKQTTIKKDIKVETDLEKIKQVINKNQQKMNQNSQEKALISSKYSDNTSKNQNLKCEEQIQTIQKPFQTSAKSNTPKFSETKSFSLHIKQEMTSNQSQKGVNQMNLQDDSLIVPVNLNEQLQNQESSQKSSQKRGSQEIKQQQKQSNQIDYNGITFNGQQLLEKIQSHLGINIQNKSNNESLSKLADNKKDPQQQFKKVQSNQDEEIQYENEENQMQENYNENYNQEENLVDEYKAGSYFSQPQAQINYSNSYVQQDLVSQSVNHNVLAENQGVEGDQDEMNLIAALNDLNMRLLAKSSLSQSKLVQNSSQKYISKTPERAVTEANDDSQWQNSYSQNKTTQKQSKDKLNKSLSQEKSKNVSNSQSPMKGSYKKNQLHHQQLQQNLQQSMTELKKSNKMTQSPNQKMVQQELKRIFDEYSSNSKNENKKTLLEMQQLLYKSVKQQSQDNTQSPVKQPQYIQKKQNGNYHKKNNSVALKQTNYNEELQNKQQSQTEINTSNLMVDDNQPKAKKTYSGMHFKKQVYSIVKDVDDQNPQQNLQISQSQKKFSQELKESSNNNLDNLMKERSFEFWAEKIKNSDNPKQILDVWKMINSANKTKQ</sequence>
<feature type="compositionally biased region" description="Basic and acidic residues" evidence="2">
    <location>
        <begin position="1239"/>
        <end position="1262"/>
    </location>
</feature>
<feature type="compositionally biased region" description="Polar residues" evidence="2">
    <location>
        <begin position="1633"/>
        <end position="1648"/>
    </location>
</feature>
<feature type="coiled-coil region" evidence="1">
    <location>
        <begin position="642"/>
        <end position="669"/>
    </location>
</feature>
<dbReference type="Proteomes" id="UP000009168">
    <property type="component" value="Unassembled WGS sequence"/>
</dbReference>
<feature type="compositionally biased region" description="Polar residues" evidence="2">
    <location>
        <begin position="1843"/>
        <end position="1852"/>
    </location>
</feature>
<feature type="region of interest" description="Disordered" evidence="2">
    <location>
        <begin position="1488"/>
        <end position="1509"/>
    </location>
</feature>
<organism evidence="3 4">
    <name type="scientific">Tetrahymena thermophila (strain SB210)</name>
    <dbReference type="NCBI Taxonomy" id="312017"/>
    <lineage>
        <taxon>Eukaryota</taxon>
        <taxon>Sar</taxon>
        <taxon>Alveolata</taxon>
        <taxon>Ciliophora</taxon>
        <taxon>Intramacronucleata</taxon>
        <taxon>Oligohymenophorea</taxon>
        <taxon>Hymenostomatida</taxon>
        <taxon>Tetrahymenina</taxon>
        <taxon>Tetrahymenidae</taxon>
        <taxon>Tetrahymena</taxon>
    </lineage>
</organism>
<name>I7MMY0_TETTS</name>
<feature type="compositionally biased region" description="Polar residues" evidence="2">
    <location>
        <begin position="1264"/>
        <end position="1293"/>
    </location>
</feature>
<feature type="region of interest" description="Disordered" evidence="2">
    <location>
        <begin position="1427"/>
        <end position="1451"/>
    </location>
</feature>
<feature type="region of interest" description="Disordered" evidence="2">
    <location>
        <begin position="1224"/>
        <end position="1305"/>
    </location>
</feature>
<keyword evidence="1" id="KW-0175">Coiled coil</keyword>
<proteinExistence type="predicted"/>
<dbReference type="RefSeq" id="XP_001027435.2">
    <property type="nucleotide sequence ID" value="XM_001027435.3"/>
</dbReference>
<feature type="compositionally biased region" description="Polar residues" evidence="2">
    <location>
        <begin position="1224"/>
        <end position="1238"/>
    </location>
</feature>
<feature type="compositionally biased region" description="Basic and acidic residues" evidence="2">
    <location>
        <begin position="883"/>
        <end position="894"/>
    </location>
</feature>
<evidence type="ECO:0000256" key="2">
    <source>
        <dbReference type="SAM" id="MobiDB-lite"/>
    </source>
</evidence>
<feature type="region of interest" description="Disordered" evidence="2">
    <location>
        <begin position="1611"/>
        <end position="1691"/>
    </location>
</feature>
<dbReference type="GeneID" id="7833633"/>
<evidence type="ECO:0000313" key="3">
    <source>
        <dbReference type="EMBL" id="EAS07193.2"/>
    </source>
</evidence>
<feature type="coiled-coil region" evidence="1">
    <location>
        <begin position="762"/>
        <end position="814"/>
    </location>
</feature>
<dbReference type="EMBL" id="GG662245">
    <property type="protein sequence ID" value="EAS07193.2"/>
    <property type="molecule type" value="Genomic_DNA"/>
</dbReference>
<accession>I7MMY0</accession>